<name>A0AAU3HPL5_9ACTN</name>
<sequence>MEQVVFESVRYSGVCPDCGAELECWGVQALVDGRLRWDVESTCFACGFAVAVCDGALPAERRDQMLSEHGLARLQVSGPPAKSVAIMRVLRAELGIDLMNAKAVLRRVLDGDYSGTLPEMERLARTLRKSGIAAAATRP</sequence>
<dbReference type="AlphaFoldDB" id="A0AAU3HPL5"/>
<gene>
    <name evidence="1" type="ORF">OG699_02630</name>
</gene>
<protein>
    <submittedName>
        <fullName evidence="1">Uncharacterized protein</fullName>
    </submittedName>
</protein>
<dbReference type="EMBL" id="CP109546">
    <property type="protein sequence ID" value="WTZ06992.1"/>
    <property type="molecule type" value="Genomic_DNA"/>
</dbReference>
<evidence type="ECO:0000313" key="1">
    <source>
        <dbReference type="EMBL" id="WTZ06992.1"/>
    </source>
</evidence>
<reference evidence="1" key="1">
    <citation type="submission" date="2022-10" db="EMBL/GenBank/DDBJ databases">
        <title>The complete genomes of actinobacterial strains from the NBC collection.</title>
        <authorList>
            <person name="Joergensen T.S."/>
            <person name="Alvarez Arevalo M."/>
            <person name="Sterndorff E.B."/>
            <person name="Faurdal D."/>
            <person name="Vuksanovic O."/>
            <person name="Mourched A.-S."/>
            <person name="Charusanti P."/>
            <person name="Shaw S."/>
            <person name="Blin K."/>
            <person name="Weber T."/>
        </authorList>
    </citation>
    <scope>NUCLEOTIDE SEQUENCE</scope>
    <source>
        <strain evidence="1">NBC_01393</strain>
    </source>
</reference>
<proteinExistence type="predicted"/>
<organism evidence="1">
    <name type="scientific">Streptomyces sp. NBC_01393</name>
    <dbReference type="NCBI Taxonomy" id="2903851"/>
    <lineage>
        <taxon>Bacteria</taxon>
        <taxon>Bacillati</taxon>
        <taxon>Actinomycetota</taxon>
        <taxon>Actinomycetes</taxon>
        <taxon>Kitasatosporales</taxon>
        <taxon>Streptomycetaceae</taxon>
        <taxon>Streptomyces</taxon>
    </lineage>
</organism>
<accession>A0AAU3HPL5</accession>